<keyword evidence="3" id="KW-1185">Reference proteome</keyword>
<organism evidence="2 3">
    <name type="scientific">Gonapodya prolifera (strain JEL478)</name>
    <name type="common">Monoblepharis prolifera</name>
    <dbReference type="NCBI Taxonomy" id="1344416"/>
    <lineage>
        <taxon>Eukaryota</taxon>
        <taxon>Fungi</taxon>
        <taxon>Fungi incertae sedis</taxon>
        <taxon>Chytridiomycota</taxon>
        <taxon>Chytridiomycota incertae sedis</taxon>
        <taxon>Monoblepharidomycetes</taxon>
        <taxon>Monoblepharidales</taxon>
        <taxon>Gonapodyaceae</taxon>
        <taxon>Gonapodya</taxon>
    </lineage>
</organism>
<feature type="compositionally biased region" description="Low complexity" evidence="1">
    <location>
        <begin position="22"/>
        <end position="33"/>
    </location>
</feature>
<proteinExistence type="predicted"/>
<feature type="compositionally biased region" description="Polar residues" evidence="1">
    <location>
        <begin position="42"/>
        <end position="55"/>
    </location>
</feature>
<accession>A0A138ZX60</accession>
<feature type="region of interest" description="Disordered" evidence="1">
    <location>
        <begin position="89"/>
        <end position="112"/>
    </location>
</feature>
<dbReference type="OrthoDB" id="5418246at2759"/>
<gene>
    <name evidence="2" type="ORF">M427DRAFT_256267</name>
</gene>
<dbReference type="EMBL" id="KQ965891">
    <property type="protein sequence ID" value="KXS09089.1"/>
    <property type="molecule type" value="Genomic_DNA"/>
</dbReference>
<evidence type="ECO:0000313" key="3">
    <source>
        <dbReference type="Proteomes" id="UP000070544"/>
    </source>
</evidence>
<sequence length="231" mass="24695">MAERANGVGAGNGANGHHIQYSPSTTLSPASPTHVPQHRSHSSLARHQGQQPSRISTQSIANLVVGPRAQSEVSHRRVFVNVPRALHTSTTLFPPLPRGEQQPSTASRLSHSLSRLSRNSLHRNSQLPTVQADVALNSLIPDAKPAYDSKAPLSPKSPTSMHSVAVTAASLPAVDNVSTSRNFGTSLSLAKLNTVIHHSSPGTGAPPSTWADNKVRTYKYTPLTFLPKNLW</sequence>
<protein>
    <submittedName>
        <fullName evidence="2">Uncharacterized protein</fullName>
    </submittedName>
</protein>
<dbReference type="AlphaFoldDB" id="A0A138ZX60"/>
<dbReference type="Proteomes" id="UP000070544">
    <property type="component" value="Unassembled WGS sequence"/>
</dbReference>
<reference evidence="2 3" key="1">
    <citation type="journal article" date="2015" name="Genome Biol. Evol.">
        <title>Phylogenomic analyses indicate that early fungi evolved digesting cell walls of algal ancestors of land plants.</title>
        <authorList>
            <person name="Chang Y."/>
            <person name="Wang S."/>
            <person name="Sekimoto S."/>
            <person name="Aerts A.L."/>
            <person name="Choi C."/>
            <person name="Clum A."/>
            <person name="LaButti K.M."/>
            <person name="Lindquist E.A."/>
            <person name="Yee Ngan C."/>
            <person name="Ohm R.A."/>
            <person name="Salamov A.A."/>
            <person name="Grigoriev I.V."/>
            <person name="Spatafora J.W."/>
            <person name="Berbee M.L."/>
        </authorList>
    </citation>
    <scope>NUCLEOTIDE SEQUENCE [LARGE SCALE GENOMIC DNA]</scope>
    <source>
        <strain evidence="2 3">JEL478</strain>
    </source>
</reference>
<name>A0A138ZX60_GONPJ</name>
<evidence type="ECO:0000256" key="1">
    <source>
        <dbReference type="SAM" id="MobiDB-lite"/>
    </source>
</evidence>
<evidence type="ECO:0000313" key="2">
    <source>
        <dbReference type="EMBL" id="KXS09089.1"/>
    </source>
</evidence>
<feature type="region of interest" description="Disordered" evidence="1">
    <location>
        <begin position="1"/>
        <end position="55"/>
    </location>
</feature>